<evidence type="ECO:0000313" key="1">
    <source>
        <dbReference type="EMBL" id="EKM52079.1"/>
    </source>
</evidence>
<dbReference type="AlphaFoldDB" id="K5VZN1"/>
<proteinExistence type="predicted"/>
<evidence type="ECO:0000313" key="2">
    <source>
        <dbReference type="Proteomes" id="UP000008370"/>
    </source>
</evidence>
<keyword evidence="2" id="KW-1185">Reference proteome</keyword>
<reference evidence="1 2" key="1">
    <citation type="journal article" date="2012" name="BMC Genomics">
        <title>Comparative genomics of the white-rot fungi, Phanerochaete carnosa and P. chrysosporium, to elucidate the genetic basis of the distinct wood types they colonize.</title>
        <authorList>
            <person name="Suzuki H."/>
            <person name="MacDonald J."/>
            <person name="Syed K."/>
            <person name="Salamov A."/>
            <person name="Hori C."/>
            <person name="Aerts A."/>
            <person name="Henrissat B."/>
            <person name="Wiebenga A."/>
            <person name="vanKuyk P.A."/>
            <person name="Barry K."/>
            <person name="Lindquist E."/>
            <person name="LaButti K."/>
            <person name="Lapidus A."/>
            <person name="Lucas S."/>
            <person name="Coutinho P."/>
            <person name="Gong Y."/>
            <person name="Samejima M."/>
            <person name="Mahadevan R."/>
            <person name="Abou-Zaid M."/>
            <person name="de Vries R.P."/>
            <person name="Igarashi K."/>
            <person name="Yadav J.S."/>
            <person name="Grigoriev I.V."/>
            <person name="Master E.R."/>
        </authorList>
    </citation>
    <scope>NUCLEOTIDE SEQUENCE [LARGE SCALE GENOMIC DNA]</scope>
    <source>
        <strain evidence="1 2">HHB-10118-sp</strain>
    </source>
</reference>
<dbReference type="Proteomes" id="UP000008370">
    <property type="component" value="Unassembled WGS sequence"/>
</dbReference>
<sequence length="512" mass="56974">MGSVTAADVPLELHSRILTSLNLQEHIRDKHNLETQRRQLAQLSTVCRHWAYLCRPLIFACLMHDSRQKVDRLVRLLNAPSRALYPSLQQCLLTSGIDFVEFSDTWTGFWVRLMSKKLPYHGGVRDLHCVLTNTSVPPSAASPRSREGYAPRSWSTGLPRTLPPGLIRMPHLYLSALKFRCADDFLSLLEGIRHLEKVSCKRVTFAEQSIATPPTRPVRRPRNSTPYTILASGWETADEDLHLAMTALQYSPRHGAPGQRLGEETWSLVRDLFKSLMSFFWGRDDWVRLRTIPEFRGSFSTLDADFAATHSPPSHSVRVVWTADEPDPTAPPAPGPSARVHLIKATFYGQNVPVDGPYGLGFSMEGLSWTAFENAALALDVQGGVHIWVISNPQGFTVLLDMLESDGGHGRLSRLHEKGKLSLAFDFVPTGVGLSTASVTLAQLSAMPAEHFVDGCTVALGLRERFDLWQRGYDLEGQRLGDERAEAAAQVYLREMLAKNGDSSQQRGSPNT</sequence>
<evidence type="ECO:0008006" key="3">
    <source>
        <dbReference type="Google" id="ProtNLM"/>
    </source>
</evidence>
<protein>
    <recommendedName>
        <fullName evidence="3">F-box domain-containing protein</fullName>
    </recommendedName>
</protein>
<dbReference type="KEGG" id="pco:PHACADRAFT_262542"/>
<dbReference type="OrthoDB" id="2800083at2759"/>
<dbReference type="EMBL" id="JH930476">
    <property type="protein sequence ID" value="EKM52079.1"/>
    <property type="molecule type" value="Genomic_DNA"/>
</dbReference>
<gene>
    <name evidence="1" type="ORF">PHACADRAFT_262542</name>
</gene>
<dbReference type="RefSeq" id="XP_007399860.1">
    <property type="nucleotide sequence ID" value="XM_007399798.1"/>
</dbReference>
<dbReference type="GeneID" id="18918311"/>
<name>K5VZN1_PHACS</name>
<dbReference type="HOGENOM" id="CLU_552204_0_0_1"/>
<accession>K5VZN1</accession>
<dbReference type="InParanoid" id="K5VZN1"/>
<organism evidence="1 2">
    <name type="scientific">Phanerochaete carnosa (strain HHB-10118-sp)</name>
    <name type="common">White-rot fungus</name>
    <name type="synonym">Peniophora carnosa</name>
    <dbReference type="NCBI Taxonomy" id="650164"/>
    <lineage>
        <taxon>Eukaryota</taxon>
        <taxon>Fungi</taxon>
        <taxon>Dikarya</taxon>
        <taxon>Basidiomycota</taxon>
        <taxon>Agaricomycotina</taxon>
        <taxon>Agaricomycetes</taxon>
        <taxon>Polyporales</taxon>
        <taxon>Phanerochaetaceae</taxon>
        <taxon>Phanerochaete</taxon>
    </lineage>
</organism>